<dbReference type="EMBL" id="JACRSQ010000004">
    <property type="protein sequence ID" value="MBC8542765.1"/>
    <property type="molecule type" value="Genomic_DNA"/>
</dbReference>
<evidence type="ECO:0000256" key="10">
    <source>
        <dbReference type="PIRSR" id="PIRSR004682-4"/>
    </source>
</evidence>
<dbReference type="NCBIfam" id="TIGR01656">
    <property type="entry name" value="Histidinol-ppas"/>
    <property type="match status" value="1"/>
</dbReference>
<dbReference type="InterPro" id="IPR023214">
    <property type="entry name" value="HAD_sf"/>
</dbReference>
<dbReference type="Pfam" id="PF13242">
    <property type="entry name" value="Hydrolase_like"/>
    <property type="match status" value="1"/>
</dbReference>
<dbReference type="PANTHER" id="PTHR42891">
    <property type="entry name" value="D-GLYCERO-BETA-D-MANNO-HEPTOSE-1,7-BISPHOSPHATE 7-PHOSPHATASE"/>
    <property type="match status" value="1"/>
</dbReference>
<reference evidence="11" key="1">
    <citation type="submission" date="2020-08" db="EMBL/GenBank/DDBJ databases">
        <title>Genome public.</title>
        <authorList>
            <person name="Liu C."/>
            <person name="Sun Q."/>
        </authorList>
    </citation>
    <scope>NUCLEOTIDE SEQUENCE</scope>
    <source>
        <strain evidence="11">NSJ-32</strain>
    </source>
</reference>
<dbReference type="NCBIfam" id="TIGR01662">
    <property type="entry name" value="HAD-SF-IIIA"/>
    <property type="match status" value="1"/>
</dbReference>
<organism evidence="11 12">
    <name type="scientific">Bianquea renquensis</name>
    <dbReference type="NCBI Taxonomy" id="2763661"/>
    <lineage>
        <taxon>Bacteria</taxon>
        <taxon>Bacillati</taxon>
        <taxon>Bacillota</taxon>
        <taxon>Clostridia</taxon>
        <taxon>Eubacteriales</taxon>
        <taxon>Bianqueaceae</taxon>
        <taxon>Bianquea</taxon>
    </lineage>
</organism>
<accession>A0A926I103</accession>
<dbReference type="GO" id="GO:0005975">
    <property type="term" value="P:carbohydrate metabolic process"/>
    <property type="evidence" value="ECO:0007669"/>
    <property type="project" value="InterPro"/>
</dbReference>
<keyword evidence="10" id="KW-0862">Zinc</keyword>
<feature type="binding site" evidence="10">
    <location>
        <position position="108"/>
    </location>
    <ligand>
        <name>Zn(2+)</name>
        <dbReference type="ChEBI" id="CHEBI:29105"/>
    </ligand>
</feature>
<feature type="site" description="Stabilizes the phosphoryl group" evidence="9">
    <location>
        <position position="60"/>
    </location>
</feature>
<keyword evidence="5 7" id="KW-0119">Carbohydrate metabolism</keyword>
<evidence type="ECO:0000256" key="2">
    <source>
        <dbReference type="ARBA" id="ARBA00022490"/>
    </source>
</evidence>
<keyword evidence="12" id="KW-1185">Reference proteome</keyword>
<feature type="binding site" evidence="10">
    <location>
        <position position="12"/>
    </location>
    <ligand>
        <name>Mg(2+)</name>
        <dbReference type="ChEBI" id="CHEBI:18420"/>
    </ligand>
</feature>
<comment type="cofactor">
    <cofactor evidence="10">
        <name>Mg(2+)</name>
        <dbReference type="ChEBI" id="CHEBI:18420"/>
    </cofactor>
</comment>
<evidence type="ECO:0000256" key="3">
    <source>
        <dbReference type="ARBA" id="ARBA00022723"/>
    </source>
</evidence>
<dbReference type="PANTHER" id="PTHR42891:SF1">
    <property type="entry name" value="D-GLYCERO-BETA-D-MANNO-HEPTOSE-1,7-BISPHOSPHATE 7-PHOSPHATASE"/>
    <property type="match status" value="1"/>
</dbReference>
<feature type="active site" description="Proton donor" evidence="8">
    <location>
        <position position="14"/>
    </location>
</feature>
<dbReference type="Proteomes" id="UP000657006">
    <property type="component" value="Unassembled WGS sequence"/>
</dbReference>
<dbReference type="InterPro" id="IPR036412">
    <property type="entry name" value="HAD-like_sf"/>
</dbReference>
<dbReference type="EC" id="3.1.3.-" evidence="7"/>
<dbReference type="Gene3D" id="3.40.50.1000">
    <property type="entry name" value="HAD superfamily/HAD-like"/>
    <property type="match status" value="1"/>
</dbReference>
<comment type="caution">
    <text evidence="11">The sequence shown here is derived from an EMBL/GenBank/DDBJ whole genome shotgun (WGS) entry which is preliminary data.</text>
</comment>
<evidence type="ECO:0000256" key="1">
    <source>
        <dbReference type="ARBA" id="ARBA00004496"/>
    </source>
</evidence>
<dbReference type="AlphaFoldDB" id="A0A926I103"/>
<evidence type="ECO:0000256" key="4">
    <source>
        <dbReference type="ARBA" id="ARBA00022801"/>
    </source>
</evidence>
<evidence type="ECO:0000256" key="7">
    <source>
        <dbReference type="PIRNR" id="PIRNR004682"/>
    </source>
</evidence>
<feature type="site" description="Contributes to substrate recognition" evidence="9">
    <location>
        <position position="110"/>
    </location>
</feature>
<dbReference type="SUPFAM" id="SSF56784">
    <property type="entry name" value="HAD-like"/>
    <property type="match status" value="1"/>
</dbReference>
<name>A0A926I103_9FIRM</name>
<dbReference type="GO" id="GO:0016791">
    <property type="term" value="F:phosphatase activity"/>
    <property type="evidence" value="ECO:0007669"/>
    <property type="project" value="InterPro"/>
</dbReference>
<dbReference type="InterPro" id="IPR004446">
    <property type="entry name" value="Heptose_bisP_phosphatase"/>
</dbReference>
<dbReference type="InterPro" id="IPR006549">
    <property type="entry name" value="HAD-SF_hydro_IIIA"/>
</dbReference>
<keyword evidence="2 7" id="KW-0963">Cytoplasm</keyword>
<dbReference type="GO" id="GO:0046872">
    <property type="term" value="F:metal ion binding"/>
    <property type="evidence" value="ECO:0007669"/>
    <property type="project" value="UniProtKB-KW"/>
</dbReference>
<dbReference type="InterPro" id="IPR006543">
    <property type="entry name" value="Histidinol-phos"/>
</dbReference>
<keyword evidence="4 7" id="KW-0378">Hydrolase</keyword>
<feature type="binding site" evidence="10">
    <location>
        <position position="14"/>
    </location>
    <ligand>
        <name>Mg(2+)</name>
        <dbReference type="ChEBI" id="CHEBI:18420"/>
    </ligand>
</feature>
<feature type="site" description="Contributes to substrate recognition" evidence="9">
    <location>
        <position position="109"/>
    </location>
</feature>
<evidence type="ECO:0000256" key="9">
    <source>
        <dbReference type="PIRSR" id="PIRSR004682-3"/>
    </source>
</evidence>
<protein>
    <recommendedName>
        <fullName evidence="6 7">D,D-heptose 1,7-bisphosphate phosphatase</fullName>
        <ecNumber evidence="7">3.1.3.-</ecNumber>
    </recommendedName>
</protein>
<evidence type="ECO:0000313" key="11">
    <source>
        <dbReference type="EMBL" id="MBC8542765.1"/>
    </source>
</evidence>
<gene>
    <name evidence="11" type="ORF">H8730_04285</name>
</gene>
<comment type="similarity">
    <text evidence="7">Belongs to the gmhB family.</text>
</comment>
<keyword evidence="3 10" id="KW-0479">Metal-binding</keyword>
<dbReference type="PIRSF" id="PIRSF004682">
    <property type="entry name" value="GmhB"/>
    <property type="match status" value="1"/>
</dbReference>
<evidence type="ECO:0000256" key="6">
    <source>
        <dbReference type="ARBA" id="ARBA00031828"/>
    </source>
</evidence>
<dbReference type="GO" id="GO:0005737">
    <property type="term" value="C:cytoplasm"/>
    <property type="evidence" value="ECO:0007669"/>
    <property type="project" value="UniProtKB-SubCell"/>
</dbReference>
<dbReference type="RefSeq" id="WP_177719270.1">
    <property type="nucleotide sequence ID" value="NZ_JACRSQ010000004.1"/>
</dbReference>
<proteinExistence type="inferred from homology"/>
<keyword evidence="10" id="KW-0460">Magnesium</keyword>
<evidence type="ECO:0000256" key="8">
    <source>
        <dbReference type="PIRSR" id="PIRSR004682-1"/>
    </source>
</evidence>
<feature type="binding site" evidence="10">
    <location>
        <position position="99"/>
    </location>
    <ligand>
        <name>Zn(2+)</name>
        <dbReference type="ChEBI" id="CHEBI:29105"/>
    </ligand>
</feature>
<comment type="subcellular location">
    <subcellularLocation>
        <location evidence="1 7">Cytoplasm</location>
    </subcellularLocation>
</comment>
<evidence type="ECO:0000256" key="5">
    <source>
        <dbReference type="ARBA" id="ARBA00023277"/>
    </source>
</evidence>
<feature type="active site" description="Nucleophile" evidence="8">
    <location>
        <position position="12"/>
    </location>
</feature>
<sequence length="175" mass="20040">MKNACNKAVFIDRDGVITIEPTGKGKNQYIRSLSEMKIQMEIVPLLQTFQRLGYKLIVVTNQACIGKGYLSHRQFATLTRYMVAELRRKGIRIANVYYCSSCNPHHPCRKPNPGMLWRAKQRYHIDLQKSILIGNQLRDIEAGKRAGIGRTILYDSNAMPDITVKKLSYIQPENL</sequence>
<evidence type="ECO:0000313" key="12">
    <source>
        <dbReference type="Proteomes" id="UP000657006"/>
    </source>
</evidence>
<comment type="cofactor">
    <cofactor evidence="10">
        <name>Zn(2+)</name>
        <dbReference type="ChEBI" id="CHEBI:29105"/>
    </cofactor>
</comment>